<dbReference type="STRING" id="391165.GbCGDNIH1_0045"/>
<evidence type="ECO:0000256" key="1">
    <source>
        <dbReference type="ARBA" id="ARBA00022729"/>
    </source>
</evidence>
<name>Q0BW59_GRABC</name>
<keyword evidence="3" id="KW-0812">Transmembrane</keyword>
<evidence type="ECO:0000313" key="5">
    <source>
        <dbReference type="EMBL" id="ABI60943.1"/>
    </source>
</evidence>
<reference evidence="5 6" key="1">
    <citation type="journal article" date="2007" name="J. Bacteriol.">
        <title>Genome sequence analysis of the emerging human pathogenic acetic acid bacterium Granulibacter bethesdensis.</title>
        <authorList>
            <person name="Greenberg D.E."/>
            <person name="Porcella S.F."/>
            <person name="Zelazny A.M."/>
            <person name="Virtaneva K."/>
            <person name="Sturdevant D.E."/>
            <person name="Kupko J.J.III."/>
            <person name="Barbian K.D."/>
            <person name="Babar A."/>
            <person name="Dorward D.W."/>
            <person name="Holland S.M."/>
        </authorList>
    </citation>
    <scope>NUCLEOTIDE SEQUENCE [LARGE SCALE GENOMIC DNA]</scope>
    <source>
        <strain evidence="6">ATCC BAA-1260 / CGDNIH1</strain>
    </source>
</reference>
<dbReference type="AlphaFoldDB" id="Q0BW59"/>
<feature type="domain" description="CopC" evidence="4">
    <location>
        <begin position="72"/>
        <end position="165"/>
    </location>
</feature>
<dbReference type="HOGENOM" id="CLU_087859_4_1_5"/>
<dbReference type="InterPro" id="IPR007348">
    <property type="entry name" value="CopC_dom"/>
</dbReference>
<dbReference type="Pfam" id="PF04234">
    <property type="entry name" value="CopC"/>
    <property type="match status" value="1"/>
</dbReference>
<dbReference type="eggNOG" id="COG2372">
    <property type="taxonomic scope" value="Bacteria"/>
</dbReference>
<dbReference type="GO" id="GO:0046688">
    <property type="term" value="P:response to copper ion"/>
    <property type="evidence" value="ECO:0007669"/>
    <property type="project" value="InterPro"/>
</dbReference>
<evidence type="ECO:0000256" key="3">
    <source>
        <dbReference type="SAM" id="Phobius"/>
    </source>
</evidence>
<gene>
    <name evidence="5" type="ordered locus">GbCGDNIH1_0045</name>
</gene>
<dbReference type="InterPro" id="IPR014756">
    <property type="entry name" value="Ig_E-set"/>
</dbReference>
<feature type="transmembrane region" description="Helical" evidence="3">
    <location>
        <begin position="45"/>
        <end position="65"/>
    </location>
</feature>
<protein>
    <submittedName>
        <fullName evidence="5">Copper resistance protein C</fullName>
    </submittedName>
</protein>
<dbReference type="GO" id="GO:0005507">
    <property type="term" value="F:copper ion binding"/>
    <property type="evidence" value="ECO:0007669"/>
    <property type="project" value="InterPro"/>
</dbReference>
<evidence type="ECO:0000256" key="2">
    <source>
        <dbReference type="ARBA" id="ARBA00023008"/>
    </source>
</evidence>
<dbReference type="GO" id="GO:0042597">
    <property type="term" value="C:periplasmic space"/>
    <property type="evidence" value="ECO:0007669"/>
    <property type="project" value="InterPro"/>
</dbReference>
<evidence type="ECO:0000259" key="4">
    <source>
        <dbReference type="Pfam" id="PF04234"/>
    </source>
</evidence>
<dbReference type="InterPro" id="IPR014755">
    <property type="entry name" value="Cu-Rt/internalin_Ig-like"/>
</dbReference>
<dbReference type="EMBL" id="CP000394">
    <property type="protein sequence ID" value="ABI60943.1"/>
    <property type="molecule type" value="Genomic_DNA"/>
</dbReference>
<dbReference type="SUPFAM" id="SSF81296">
    <property type="entry name" value="E set domains"/>
    <property type="match status" value="1"/>
</dbReference>
<keyword evidence="3" id="KW-1133">Transmembrane helix</keyword>
<evidence type="ECO:0000313" key="6">
    <source>
        <dbReference type="Proteomes" id="UP000001963"/>
    </source>
</evidence>
<dbReference type="Gene3D" id="2.60.40.1220">
    <property type="match status" value="1"/>
</dbReference>
<dbReference type="KEGG" id="gbe:GbCGDNIH1_0045"/>
<accession>Q0BW59</accession>
<keyword evidence="6" id="KW-1185">Reference proteome</keyword>
<sequence length="170" mass="18163">MHLFKPLVRRLSLCSRADSSPVTPAARSLFICRALNLIGESDLTVFRSTCAAFFAIMLAALAALMPQTASAHAILLDSTPAASSTVQPGSQAIKLHFNSRLDKKRSRISLSSPDKHKTVLTIAPDGQPDILDVTAVLDQPGAYVLHWQVLAVDGHITRGDVPLTVSKSAP</sequence>
<keyword evidence="2" id="KW-0186">Copper</keyword>
<dbReference type="Proteomes" id="UP000001963">
    <property type="component" value="Chromosome"/>
</dbReference>
<organism evidence="5 6">
    <name type="scientific">Granulibacter bethesdensis (strain ATCC BAA-1260 / CGDNIH1)</name>
    <dbReference type="NCBI Taxonomy" id="391165"/>
    <lineage>
        <taxon>Bacteria</taxon>
        <taxon>Pseudomonadati</taxon>
        <taxon>Pseudomonadota</taxon>
        <taxon>Alphaproteobacteria</taxon>
        <taxon>Acetobacterales</taxon>
        <taxon>Acetobacteraceae</taxon>
        <taxon>Granulibacter</taxon>
    </lineage>
</organism>
<keyword evidence="3" id="KW-0472">Membrane</keyword>
<keyword evidence="1" id="KW-0732">Signal</keyword>
<proteinExistence type="predicted"/>